<feature type="domain" description="Ubiquitin-like protease family profile" evidence="5">
    <location>
        <begin position="316"/>
        <end position="517"/>
    </location>
</feature>
<accession>A0AAE1W8C8</accession>
<dbReference type="GO" id="GO:0006508">
    <property type="term" value="P:proteolysis"/>
    <property type="evidence" value="ECO:0007669"/>
    <property type="project" value="UniProtKB-KW"/>
</dbReference>
<evidence type="ECO:0000256" key="3">
    <source>
        <dbReference type="ARBA" id="ARBA00022801"/>
    </source>
</evidence>
<keyword evidence="2 6" id="KW-0645">Protease</keyword>
<comment type="caution">
    <text evidence="6">The sequence shown here is derived from an EMBL/GenBank/DDBJ whole genome shotgun (WGS) entry which is preliminary data.</text>
</comment>
<evidence type="ECO:0000259" key="5">
    <source>
        <dbReference type="PROSITE" id="PS50600"/>
    </source>
</evidence>
<dbReference type="PANTHER" id="PTHR12606:SF1">
    <property type="entry name" value="UBIQUITIN-LIKE-SPECIFIC PROTEASE 1A"/>
    <property type="match status" value="1"/>
</dbReference>
<dbReference type="AlphaFoldDB" id="A0AAE1W8C8"/>
<evidence type="ECO:0000256" key="1">
    <source>
        <dbReference type="ARBA" id="ARBA00005234"/>
    </source>
</evidence>
<evidence type="ECO:0000256" key="4">
    <source>
        <dbReference type="ARBA" id="ARBA00022807"/>
    </source>
</evidence>
<sequence length="584" mass="67469">MGALTSINRKRPDDYCKYLLSISPPIDQPYGHISKKPKRSAFANPGRNWPHSIVSRLHLYPESKPRFSREVHAPVPVRLSRFGSCSQEKKVGGSAGFKESSAGNMGNCLGIQFPYETVKNGAIRSLNFCSNDSELFVGEDKLNEVIQIDDAEDENRVDVSDDSSVEEVGIVDVLGRKWKDGYMAVENSPERKLGMVEKDLRSLGSSVVTYVSNPDEKVDAVEQMMDVMLLDEEPNALRVPVHKKLYDSAKGRDGKIKSLDLEIEYNEKCRQRFQLLRSQKKREQIRKDVVEECFCLLLRRKRLRRKVLVSHENSNIDITGEKFQCLSWGAWLNDEVINLYLELLKEREKTEPQKFLKCHFFNTFFYKKLTSGRDGYSFQSVRRWTTQRKLGYSLLDCEKENYTYSGTLDENNDWNCGLSKADGGGDAEVEPCFLKRRKVKLRKVSMARYYVDEVKDKSGEDINVSSWEKEFVTNLPDQKNGAILWLYIVVERLLYCLGCSAFWFDCGMFMIKYTDFYSRDIGLCFNQGNMPYFRQRTAKEILKLSRVTKKVTAGVVPLPYRECSFLECREWRDEVLLKMASLED</sequence>
<dbReference type="PROSITE" id="PS50600">
    <property type="entry name" value="ULP_PROTEASE"/>
    <property type="match status" value="1"/>
</dbReference>
<dbReference type="GO" id="GO:0016926">
    <property type="term" value="P:protein desumoylation"/>
    <property type="evidence" value="ECO:0007669"/>
    <property type="project" value="TreeGrafter"/>
</dbReference>
<reference evidence="6" key="1">
    <citation type="submission" date="2020-06" db="EMBL/GenBank/DDBJ databases">
        <authorList>
            <person name="Li T."/>
            <person name="Hu X."/>
            <person name="Zhang T."/>
            <person name="Song X."/>
            <person name="Zhang H."/>
            <person name="Dai N."/>
            <person name="Sheng W."/>
            <person name="Hou X."/>
            <person name="Wei L."/>
        </authorList>
    </citation>
    <scope>NUCLEOTIDE SEQUENCE</scope>
    <source>
        <strain evidence="6">K16</strain>
        <tissue evidence="6">Leaf</tissue>
    </source>
</reference>
<comment type="similarity">
    <text evidence="1">Belongs to the peptidase C48 family.</text>
</comment>
<dbReference type="PANTHER" id="PTHR12606">
    <property type="entry name" value="SENTRIN/SUMO-SPECIFIC PROTEASE"/>
    <property type="match status" value="1"/>
</dbReference>
<keyword evidence="3" id="KW-0378">Hydrolase</keyword>
<dbReference type="SUPFAM" id="SSF54001">
    <property type="entry name" value="Cysteine proteinases"/>
    <property type="match status" value="2"/>
</dbReference>
<proteinExistence type="inferred from homology"/>
<evidence type="ECO:0000313" key="7">
    <source>
        <dbReference type="Proteomes" id="UP001289374"/>
    </source>
</evidence>
<gene>
    <name evidence="6" type="ORF">Sango_2450700</name>
</gene>
<dbReference type="Gene3D" id="3.40.395.10">
    <property type="entry name" value="Adenoviral Proteinase, Chain A"/>
    <property type="match status" value="2"/>
</dbReference>
<dbReference type="EMBL" id="JACGWL010000014">
    <property type="protein sequence ID" value="KAK4388441.1"/>
    <property type="molecule type" value="Genomic_DNA"/>
</dbReference>
<name>A0AAE1W8C8_9LAMI</name>
<dbReference type="Pfam" id="PF02902">
    <property type="entry name" value="Peptidase_C48"/>
    <property type="match status" value="1"/>
</dbReference>
<organism evidence="6 7">
    <name type="scientific">Sesamum angolense</name>
    <dbReference type="NCBI Taxonomy" id="2727404"/>
    <lineage>
        <taxon>Eukaryota</taxon>
        <taxon>Viridiplantae</taxon>
        <taxon>Streptophyta</taxon>
        <taxon>Embryophyta</taxon>
        <taxon>Tracheophyta</taxon>
        <taxon>Spermatophyta</taxon>
        <taxon>Magnoliopsida</taxon>
        <taxon>eudicotyledons</taxon>
        <taxon>Gunneridae</taxon>
        <taxon>Pentapetalae</taxon>
        <taxon>asterids</taxon>
        <taxon>lamiids</taxon>
        <taxon>Lamiales</taxon>
        <taxon>Pedaliaceae</taxon>
        <taxon>Sesamum</taxon>
    </lineage>
</organism>
<dbReference type="InterPro" id="IPR003653">
    <property type="entry name" value="Peptidase_C48_C"/>
</dbReference>
<dbReference type="Proteomes" id="UP001289374">
    <property type="component" value="Unassembled WGS sequence"/>
</dbReference>
<keyword evidence="7" id="KW-1185">Reference proteome</keyword>
<evidence type="ECO:0000313" key="6">
    <source>
        <dbReference type="EMBL" id="KAK4388441.1"/>
    </source>
</evidence>
<evidence type="ECO:0000256" key="2">
    <source>
        <dbReference type="ARBA" id="ARBA00022670"/>
    </source>
</evidence>
<dbReference type="InterPro" id="IPR038765">
    <property type="entry name" value="Papain-like_cys_pep_sf"/>
</dbReference>
<dbReference type="GO" id="GO:0016929">
    <property type="term" value="F:deSUMOylase activity"/>
    <property type="evidence" value="ECO:0007669"/>
    <property type="project" value="TreeGrafter"/>
</dbReference>
<reference evidence="6" key="2">
    <citation type="journal article" date="2024" name="Plant">
        <title>Genomic evolution and insights into agronomic trait innovations of Sesamum species.</title>
        <authorList>
            <person name="Miao H."/>
            <person name="Wang L."/>
            <person name="Qu L."/>
            <person name="Liu H."/>
            <person name="Sun Y."/>
            <person name="Le M."/>
            <person name="Wang Q."/>
            <person name="Wei S."/>
            <person name="Zheng Y."/>
            <person name="Lin W."/>
            <person name="Duan Y."/>
            <person name="Cao H."/>
            <person name="Xiong S."/>
            <person name="Wang X."/>
            <person name="Wei L."/>
            <person name="Li C."/>
            <person name="Ma Q."/>
            <person name="Ju M."/>
            <person name="Zhao R."/>
            <person name="Li G."/>
            <person name="Mu C."/>
            <person name="Tian Q."/>
            <person name="Mei H."/>
            <person name="Zhang T."/>
            <person name="Gao T."/>
            <person name="Zhang H."/>
        </authorList>
    </citation>
    <scope>NUCLEOTIDE SEQUENCE</scope>
    <source>
        <strain evidence="6">K16</strain>
    </source>
</reference>
<protein>
    <submittedName>
        <fullName evidence="6">Ubiquitin-like-specific protease ESD4</fullName>
    </submittedName>
</protein>
<keyword evidence="4" id="KW-0788">Thiol protease</keyword>
<dbReference type="GO" id="GO:0005634">
    <property type="term" value="C:nucleus"/>
    <property type="evidence" value="ECO:0007669"/>
    <property type="project" value="TreeGrafter"/>
</dbReference>